<proteinExistence type="predicted"/>
<dbReference type="RefSeq" id="WP_165644413.1">
    <property type="nucleotide sequence ID" value="NZ_BSPM01000008.1"/>
</dbReference>
<keyword evidence="2" id="KW-1185">Reference proteome</keyword>
<dbReference type="EMBL" id="SNXY01000006">
    <property type="protein sequence ID" value="TDP87450.1"/>
    <property type="molecule type" value="Genomic_DNA"/>
</dbReference>
<dbReference type="Proteomes" id="UP000294547">
    <property type="component" value="Unassembled WGS sequence"/>
</dbReference>
<dbReference type="InterPro" id="IPR007833">
    <property type="entry name" value="Capsule_polysaccharide_synth"/>
</dbReference>
<name>A0A4R6RLN1_9HYPH</name>
<dbReference type="GO" id="GO:0015774">
    <property type="term" value="P:polysaccharide transport"/>
    <property type="evidence" value="ECO:0007669"/>
    <property type="project" value="InterPro"/>
</dbReference>
<evidence type="ECO:0000313" key="1">
    <source>
        <dbReference type="EMBL" id="TDP87450.1"/>
    </source>
</evidence>
<organism evidence="1 2">
    <name type="scientific">Oharaeibacter diazotrophicus</name>
    <dbReference type="NCBI Taxonomy" id="1920512"/>
    <lineage>
        <taxon>Bacteria</taxon>
        <taxon>Pseudomonadati</taxon>
        <taxon>Pseudomonadota</taxon>
        <taxon>Alphaproteobacteria</taxon>
        <taxon>Hyphomicrobiales</taxon>
        <taxon>Pleomorphomonadaceae</taxon>
        <taxon>Oharaeibacter</taxon>
    </lineage>
</organism>
<dbReference type="GO" id="GO:0000271">
    <property type="term" value="P:polysaccharide biosynthetic process"/>
    <property type="evidence" value="ECO:0007669"/>
    <property type="project" value="InterPro"/>
</dbReference>
<dbReference type="Pfam" id="PF05159">
    <property type="entry name" value="Capsule_synth"/>
    <property type="match status" value="1"/>
</dbReference>
<protein>
    <submittedName>
        <fullName evidence="1">Capsular polysaccharide export protein</fullName>
    </submittedName>
</protein>
<dbReference type="AlphaFoldDB" id="A0A4R6RLN1"/>
<dbReference type="CDD" id="cd16441">
    <property type="entry name" value="beta_Kdo_transferase_KpsS"/>
    <property type="match status" value="1"/>
</dbReference>
<accession>A0A4R6RLN1</accession>
<comment type="caution">
    <text evidence="1">The sequence shown here is derived from an EMBL/GenBank/DDBJ whole genome shotgun (WGS) entry which is preliminary data.</text>
</comment>
<evidence type="ECO:0000313" key="2">
    <source>
        <dbReference type="Proteomes" id="UP000294547"/>
    </source>
</evidence>
<gene>
    <name evidence="1" type="ORF">EDD54_1345</name>
</gene>
<sequence length="429" mass="48644">MTGKTARTILLLQGPPTLFWTELADGFEAAGHRVLKVHFCMGDWIFWRRRGARNYRGRFKNWRRWLERFVAAEGVTDILYYADRLPYHVVAREVAEYLGLNAYAVEFGYLRPDWLTLERGGMGAWSHFPNDPDEIRRAARDLPEPVMHSAFGYKFNQEAFGEVTFHLSAEILRLAYPFYRHDTYYHPYLDYLSWIPRLVKVKGALAHANAVCHKLWDARTPYFLLALQLQSDYQIRANSPYRHLSEMLEEVIGSFSHDADPGDHLVVKIHPLDNGFENWPRVVAEIAARHRVSDRVHAIDGGLLSKLIDHAKGVVVVNSTVGLHAIRAGCPTKVLGIAVFDVPGLTDQGSLTDFWREPAPVDPDLTDAYVRLMAHAIQIKGSFYNPAGRAAAIPEIVRRVEADLVNDRALVPVPPRLSRAKRIGVPAIP</sequence>
<reference evidence="1 2" key="1">
    <citation type="submission" date="2019-03" db="EMBL/GenBank/DDBJ databases">
        <title>Genomic Encyclopedia of Type Strains, Phase IV (KMG-IV): sequencing the most valuable type-strain genomes for metagenomic binning, comparative biology and taxonomic classification.</title>
        <authorList>
            <person name="Goeker M."/>
        </authorList>
    </citation>
    <scope>NUCLEOTIDE SEQUENCE [LARGE SCALE GENOMIC DNA]</scope>
    <source>
        <strain evidence="1 2">DSM 102969</strain>
    </source>
</reference>